<dbReference type="GO" id="GO:0016020">
    <property type="term" value="C:membrane"/>
    <property type="evidence" value="ECO:0007669"/>
    <property type="project" value="UniProtKB-SubCell"/>
</dbReference>
<feature type="transmembrane region" description="Helical" evidence="5">
    <location>
        <begin position="104"/>
        <end position="127"/>
    </location>
</feature>
<feature type="transmembrane region" description="Helical" evidence="5">
    <location>
        <begin position="27"/>
        <end position="52"/>
    </location>
</feature>
<dbReference type="Pfam" id="PF02535">
    <property type="entry name" value="Zip"/>
    <property type="match status" value="1"/>
</dbReference>
<keyword evidence="4 5" id="KW-0472">Membrane</keyword>
<dbReference type="OrthoDB" id="262547at2759"/>
<accession>B7FVG9</accession>
<dbReference type="InParanoid" id="B7FVG9"/>
<dbReference type="AlphaFoldDB" id="B7FVG9"/>
<dbReference type="Proteomes" id="UP000000759">
    <property type="component" value="Chromosome 5"/>
</dbReference>
<comment type="subcellular location">
    <subcellularLocation>
        <location evidence="1">Membrane</location>
        <topology evidence="1">Multi-pass membrane protein</topology>
    </subcellularLocation>
</comment>
<reference evidence="7" key="2">
    <citation type="submission" date="2008-08" db="EMBL/GenBank/DDBJ databases">
        <authorList>
            <consortium name="Diatom Consortium"/>
            <person name="Grigoriev I."/>
            <person name="Grimwood J."/>
            <person name="Kuo A."/>
            <person name="Otillar R.P."/>
            <person name="Salamov A."/>
            <person name="Detter J.C."/>
            <person name="Lindquist E."/>
            <person name="Shapiro H."/>
            <person name="Lucas S."/>
            <person name="Glavina del Rio T."/>
            <person name="Pitluck S."/>
            <person name="Rokhsar D."/>
            <person name="Bowler C."/>
        </authorList>
    </citation>
    <scope>GENOME REANNOTATION</scope>
    <source>
        <strain evidence="7">CCAP 1055/1</strain>
    </source>
</reference>
<dbReference type="HOGENOM" id="CLU_015114_3_2_1"/>
<dbReference type="InterPro" id="IPR003689">
    <property type="entry name" value="ZIP"/>
</dbReference>
<evidence type="ECO:0000313" key="7">
    <source>
        <dbReference type="Proteomes" id="UP000000759"/>
    </source>
</evidence>
<name>B7FVG9_PHATC</name>
<keyword evidence="3 5" id="KW-1133">Transmembrane helix</keyword>
<feature type="transmembrane region" description="Helical" evidence="5">
    <location>
        <begin position="59"/>
        <end position="84"/>
    </location>
</feature>
<dbReference type="KEGG" id="pti:PHATRDRAFT_26405"/>
<dbReference type="GO" id="GO:0005385">
    <property type="term" value="F:zinc ion transmembrane transporter activity"/>
    <property type="evidence" value="ECO:0007669"/>
    <property type="project" value="TreeGrafter"/>
</dbReference>
<dbReference type="eggNOG" id="KOG2474">
    <property type="taxonomic scope" value="Eukaryota"/>
</dbReference>
<evidence type="ECO:0000256" key="1">
    <source>
        <dbReference type="ARBA" id="ARBA00004141"/>
    </source>
</evidence>
<evidence type="ECO:0000256" key="2">
    <source>
        <dbReference type="ARBA" id="ARBA00022692"/>
    </source>
</evidence>
<keyword evidence="2 5" id="KW-0812">Transmembrane</keyword>
<protein>
    <submittedName>
        <fullName evidence="6">Uncharacterized protein</fullName>
    </submittedName>
</protein>
<organism evidence="6 7">
    <name type="scientific">Phaeodactylum tricornutum (strain CCAP 1055/1)</name>
    <dbReference type="NCBI Taxonomy" id="556484"/>
    <lineage>
        <taxon>Eukaryota</taxon>
        <taxon>Sar</taxon>
        <taxon>Stramenopiles</taxon>
        <taxon>Ochrophyta</taxon>
        <taxon>Bacillariophyta</taxon>
        <taxon>Bacillariophyceae</taxon>
        <taxon>Bacillariophycidae</taxon>
        <taxon>Naviculales</taxon>
        <taxon>Phaeodactylaceae</taxon>
        <taxon>Phaeodactylum</taxon>
    </lineage>
</organism>
<keyword evidence="7" id="KW-1185">Reference proteome</keyword>
<dbReference type="GeneID" id="7199717"/>
<dbReference type="PANTHER" id="PTHR11040:SF205">
    <property type="entry name" value="ZINC TRANSPORTER ZUPT"/>
    <property type="match status" value="1"/>
</dbReference>
<sequence length="188" mass="20379">MMYVSLVEIFGEAEAHFNEARFSTAKAYLYTTLSFFAGVLIMVLNTVLAIGIHNFPEGLATFVATLSDPSVGAVLAIAIALHNIPEGLCVAMPVYHATGHRWKAFSWALLSGMAEPFAALLGWASLADHFSHSVYGVMFSFVAGMMVVSAVRELIPTAHHYDPTDTVVTYSFMVRTAVMALSPVLFII</sequence>
<evidence type="ECO:0000256" key="3">
    <source>
        <dbReference type="ARBA" id="ARBA00022989"/>
    </source>
</evidence>
<evidence type="ECO:0000256" key="4">
    <source>
        <dbReference type="ARBA" id="ARBA00023136"/>
    </source>
</evidence>
<dbReference type="PaxDb" id="2850-Phatr26405"/>
<evidence type="ECO:0000256" key="5">
    <source>
        <dbReference type="SAM" id="Phobius"/>
    </source>
</evidence>
<proteinExistence type="predicted"/>
<feature type="transmembrane region" description="Helical" evidence="5">
    <location>
        <begin position="167"/>
        <end position="187"/>
    </location>
</feature>
<feature type="transmembrane region" description="Helical" evidence="5">
    <location>
        <begin position="134"/>
        <end position="155"/>
    </location>
</feature>
<dbReference type="PANTHER" id="PTHR11040">
    <property type="entry name" value="ZINC/IRON TRANSPORTER"/>
    <property type="match status" value="1"/>
</dbReference>
<dbReference type="EMBL" id="CM000608">
    <property type="protein sequence ID" value="EEC49402.1"/>
    <property type="molecule type" value="Genomic_DNA"/>
</dbReference>
<gene>
    <name evidence="6" type="ORF">PHATRDRAFT_26405</name>
</gene>
<reference evidence="6 7" key="1">
    <citation type="journal article" date="2008" name="Nature">
        <title>The Phaeodactylum genome reveals the evolutionary history of diatom genomes.</title>
        <authorList>
            <person name="Bowler C."/>
            <person name="Allen A.E."/>
            <person name="Badger J.H."/>
            <person name="Grimwood J."/>
            <person name="Jabbari K."/>
            <person name="Kuo A."/>
            <person name="Maheswari U."/>
            <person name="Martens C."/>
            <person name="Maumus F."/>
            <person name="Otillar R.P."/>
            <person name="Rayko E."/>
            <person name="Salamov A."/>
            <person name="Vandepoele K."/>
            <person name="Beszteri B."/>
            <person name="Gruber A."/>
            <person name="Heijde M."/>
            <person name="Katinka M."/>
            <person name="Mock T."/>
            <person name="Valentin K."/>
            <person name="Verret F."/>
            <person name="Berges J.A."/>
            <person name="Brownlee C."/>
            <person name="Cadoret J.P."/>
            <person name="Chiovitti A."/>
            <person name="Choi C.J."/>
            <person name="Coesel S."/>
            <person name="De Martino A."/>
            <person name="Detter J.C."/>
            <person name="Durkin C."/>
            <person name="Falciatore A."/>
            <person name="Fournet J."/>
            <person name="Haruta M."/>
            <person name="Huysman M.J."/>
            <person name="Jenkins B.D."/>
            <person name="Jiroutova K."/>
            <person name="Jorgensen R.E."/>
            <person name="Joubert Y."/>
            <person name="Kaplan A."/>
            <person name="Kroger N."/>
            <person name="Kroth P.G."/>
            <person name="La Roche J."/>
            <person name="Lindquist E."/>
            <person name="Lommer M."/>
            <person name="Martin-Jezequel V."/>
            <person name="Lopez P.J."/>
            <person name="Lucas S."/>
            <person name="Mangogna M."/>
            <person name="McGinnis K."/>
            <person name="Medlin L.K."/>
            <person name="Montsant A."/>
            <person name="Oudot-Le Secq M.P."/>
            <person name="Napoli C."/>
            <person name="Obornik M."/>
            <person name="Parker M.S."/>
            <person name="Petit J.L."/>
            <person name="Porcel B.M."/>
            <person name="Poulsen N."/>
            <person name="Robison M."/>
            <person name="Rychlewski L."/>
            <person name="Rynearson T.A."/>
            <person name="Schmutz J."/>
            <person name="Shapiro H."/>
            <person name="Siaut M."/>
            <person name="Stanley M."/>
            <person name="Sussman M.R."/>
            <person name="Taylor A.R."/>
            <person name="Vardi A."/>
            <person name="von Dassow P."/>
            <person name="Vyverman W."/>
            <person name="Willis A."/>
            <person name="Wyrwicz L.S."/>
            <person name="Rokhsar D.S."/>
            <person name="Weissenbach J."/>
            <person name="Armbrust E.V."/>
            <person name="Green B.R."/>
            <person name="Van de Peer Y."/>
            <person name="Grigoriev I.V."/>
        </authorList>
    </citation>
    <scope>NUCLEOTIDE SEQUENCE [LARGE SCALE GENOMIC DNA]</scope>
    <source>
        <strain evidence="6 7">CCAP 1055/1</strain>
    </source>
</reference>
<evidence type="ECO:0000313" key="6">
    <source>
        <dbReference type="EMBL" id="EEC49402.1"/>
    </source>
</evidence>
<dbReference type="RefSeq" id="XP_002178704.1">
    <property type="nucleotide sequence ID" value="XM_002178668.1"/>
</dbReference>